<feature type="compositionally biased region" description="Low complexity" evidence="1">
    <location>
        <begin position="291"/>
        <end position="301"/>
    </location>
</feature>
<dbReference type="PANTHER" id="PTHR13964">
    <property type="entry name" value="RBP-RELATED"/>
    <property type="match status" value="1"/>
</dbReference>
<organism evidence="2 3">
    <name type="scientific">Drosophila simulans</name>
    <name type="common">Fruit fly</name>
    <dbReference type="NCBI Taxonomy" id="7240"/>
    <lineage>
        <taxon>Eukaryota</taxon>
        <taxon>Metazoa</taxon>
        <taxon>Ecdysozoa</taxon>
        <taxon>Arthropoda</taxon>
        <taxon>Hexapoda</taxon>
        <taxon>Insecta</taxon>
        <taxon>Pterygota</taxon>
        <taxon>Neoptera</taxon>
        <taxon>Endopterygota</taxon>
        <taxon>Diptera</taxon>
        <taxon>Brachycera</taxon>
        <taxon>Muscomorpha</taxon>
        <taxon>Ephydroidea</taxon>
        <taxon>Drosophilidae</taxon>
        <taxon>Drosophila</taxon>
        <taxon>Sophophora</taxon>
    </lineage>
</organism>
<feature type="region of interest" description="Disordered" evidence="1">
    <location>
        <begin position="263"/>
        <end position="317"/>
    </location>
</feature>
<dbReference type="GO" id="GO:0000976">
    <property type="term" value="F:transcription cis-regulatory region binding"/>
    <property type="evidence" value="ECO:0007669"/>
    <property type="project" value="TreeGrafter"/>
</dbReference>
<dbReference type="HOGENOM" id="CLU_667776_0_0_1"/>
<evidence type="ECO:0000313" key="2">
    <source>
        <dbReference type="EMBL" id="EDX16686.1"/>
    </source>
</evidence>
<sequence length="412" mass="43465">MATAVTAETEGTSSSTPTPPVPAPVKLELGAKAMPGIQAPIPLKPAEGSSFAGKLTGVVQPPPLAKLQQQEEMGQAQGQSKSISSFGIPIVLPEIPASVVVATPALMVASAATVMRHSPGSTPNSQAPVLISPKTFLTAPKGAEVGGLLLKAYTGVSGAVGAAPAGSVIAAAGGGTPTVISNFPQQQQQQQQASVLQASSEMTANYVLDAEMAEPSNSSAPVVARPFVMHAVGKELFNVVAPAASSPLISDPHNESINLLCEETIPGSPAPNYAGSDTDDNSDNIAPNTGQQQQQRQSARQHMMPQSNAQQQQQQQQLLQQQQTQLQQGIQSTNSSGVRPCPYNFLVELDPALSSDECITILRKQIQDLRKAYNTIKGELAVIDRRRKKLRRREREKKQQQLQSQQQGKICA</sequence>
<accession>B4NUN9</accession>
<feature type="region of interest" description="Disordered" evidence="1">
    <location>
        <begin position="1"/>
        <end position="25"/>
    </location>
</feature>
<dbReference type="PANTHER" id="PTHR13964:SF27">
    <property type="entry name" value="HAT-TRICK, ISOFORM D"/>
    <property type="match status" value="1"/>
</dbReference>
<protein>
    <submittedName>
        <fullName evidence="2">GD24861</fullName>
    </submittedName>
</protein>
<feature type="compositionally biased region" description="Low complexity" evidence="1">
    <location>
        <begin position="400"/>
        <end position="412"/>
    </location>
</feature>
<dbReference type="STRING" id="7240.B4NUN9"/>
<reference evidence="2 3" key="1">
    <citation type="journal article" date="2007" name="Nature">
        <title>Evolution of genes and genomes on the Drosophila phylogeny.</title>
        <authorList>
            <consortium name="Drosophila 12 Genomes Consortium"/>
            <person name="Clark A.G."/>
            <person name="Eisen M.B."/>
            <person name="Smith D.R."/>
            <person name="Bergman C.M."/>
            <person name="Oliver B."/>
            <person name="Markow T.A."/>
            <person name="Kaufman T.C."/>
            <person name="Kellis M."/>
            <person name="Gelbart W."/>
            <person name="Iyer V.N."/>
            <person name="Pollard D.A."/>
            <person name="Sackton T.B."/>
            <person name="Larracuente A.M."/>
            <person name="Singh N.D."/>
            <person name="Abad J.P."/>
            <person name="Abt D.N."/>
            <person name="Adryan B."/>
            <person name="Aguade M."/>
            <person name="Akashi H."/>
            <person name="Anderson W.W."/>
            <person name="Aquadro C.F."/>
            <person name="Ardell D.H."/>
            <person name="Arguello R."/>
            <person name="Artieri C.G."/>
            <person name="Barbash D.A."/>
            <person name="Barker D."/>
            <person name="Barsanti P."/>
            <person name="Batterham P."/>
            <person name="Batzoglou S."/>
            <person name="Begun D."/>
            <person name="Bhutkar A."/>
            <person name="Blanco E."/>
            <person name="Bosak S.A."/>
            <person name="Bradley R.K."/>
            <person name="Brand A.D."/>
            <person name="Brent M.R."/>
            <person name="Brooks A.N."/>
            <person name="Brown R.H."/>
            <person name="Butlin R.K."/>
            <person name="Caggese C."/>
            <person name="Calvi B.R."/>
            <person name="Bernardo de Carvalho A."/>
            <person name="Caspi A."/>
            <person name="Castrezana S."/>
            <person name="Celniker S.E."/>
            <person name="Chang J.L."/>
            <person name="Chapple C."/>
            <person name="Chatterji S."/>
            <person name="Chinwalla A."/>
            <person name="Civetta A."/>
            <person name="Clifton S.W."/>
            <person name="Comeron J.M."/>
            <person name="Costello J.C."/>
            <person name="Coyne J.A."/>
            <person name="Daub J."/>
            <person name="David R.G."/>
            <person name="Delcher A.L."/>
            <person name="Delehaunty K."/>
            <person name="Do C.B."/>
            <person name="Ebling H."/>
            <person name="Edwards K."/>
            <person name="Eickbush T."/>
            <person name="Evans J.D."/>
            <person name="Filipski A."/>
            <person name="Findeiss S."/>
            <person name="Freyhult E."/>
            <person name="Fulton L."/>
            <person name="Fulton R."/>
            <person name="Garcia A.C."/>
            <person name="Gardiner A."/>
            <person name="Garfield D.A."/>
            <person name="Garvin B.E."/>
            <person name="Gibson G."/>
            <person name="Gilbert D."/>
            <person name="Gnerre S."/>
            <person name="Godfrey J."/>
            <person name="Good R."/>
            <person name="Gotea V."/>
            <person name="Gravely B."/>
            <person name="Greenberg A.J."/>
            <person name="Griffiths-Jones S."/>
            <person name="Gross S."/>
            <person name="Guigo R."/>
            <person name="Gustafson E.A."/>
            <person name="Haerty W."/>
            <person name="Hahn M.W."/>
            <person name="Halligan D.L."/>
            <person name="Halpern A.L."/>
            <person name="Halter G.M."/>
            <person name="Han M.V."/>
            <person name="Heger A."/>
            <person name="Hillier L."/>
            <person name="Hinrichs A.S."/>
            <person name="Holmes I."/>
            <person name="Hoskins R.A."/>
            <person name="Hubisz M.J."/>
            <person name="Hultmark D."/>
            <person name="Huntley M.A."/>
            <person name="Jaffe D.B."/>
            <person name="Jagadeeshan S."/>
            <person name="Jeck W.R."/>
            <person name="Johnson J."/>
            <person name="Jones C.D."/>
            <person name="Jordan W.C."/>
            <person name="Karpen G.H."/>
            <person name="Kataoka E."/>
            <person name="Keightley P.D."/>
            <person name="Kheradpour P."/>
            <person name="Kirkness E.F."/>
            <person name="Koerich L.B."/>
            <person name="Kristiansen K."/>
            <person name="Kudrna D."/>
            <person name="Kulathinal R.J."/>
            <person name="Kumar S."/>
            <person name="Kwok R."/>
            <person name="Lander E."/>
            <person name="Langley C.H."/>
            <person name="Lapoint R."/>
            <person name="Lazzaro B.P."/>
            <person name="Lee S.J."/>
            <person name="Levesque L."/>
            <person name="Li R."/>
            <person name="Lin C.F."/>
            <person name="Lin M.F."/>
            <person name="Lindblad-Toh K."/>
            <person name="Llopart A."/>
            <person name="Long M."/>
            <person name="Low L."/>
            <person name="Lozovsky E."/>
            <person name="Lu J."/>
            <person name="Luo M."/>
            <person name="Machado C.A."/>
            <person name="Makalowski W."/>
            <person name="Marzo M."/>
            <person name="Matsuda M."/>
            <person name="Matzkin L."/>
            <person name="McAllister B."/>
            <person name="McBride C.S."/>
            <person name="McKernan B."/>
            <person name="McKernan K."/>
            <person name="Mendez-Lago M."/>
            <person name="Minx P."/>
            <person name="Mollenhauer M.U."/>
            <person name="Montooth K."/>
            <person name="Mount S.M."/>
            <person name="Mu X."/>
            <person name="Myers E."/>
            <person name="Negre B."/>
            <person name="Newfeld S."/>
            <person name="Nielsen R."/>
            <person name="Noor M.A."/>
            <person name="O'Grady P."/>
            <person name="Pachter L."/>
            <person name="Papaceit M."/>
            <person name="Parisi M.J."/>
            <person name="Parisi M."/>
            <person name="Parts L."/>
            <person name="Pedersen J.S."/>
            <person name="Pesole G."/>
            <person name="Phillippy A.M."/>
            <person name="Ponting C.P."/>
            <person name="Pop M."/>
            <person name="Porcelli D."/>
            <person name="Powell J.R."/>
            <person name="Prohaska S."/>
            <person name="Pruitt K."/>
            <person name="Puig M."/>
            <person name="Quesneville H."/>
            <person name="Ram K.R."/>
            <person name="Rand D."/>
            <person name="Rasmussen M.D."/>
            <person name="Reed L.K."/>
            <person name="Reenan R."/>
            <person name="Reily A."/>
            <person name="Remington K.A."/>
            <person name="Rieger T.T."/>
            <person name="Ritchie M.G."/>
            <person name="Robin C."/>
            <person name="Rogers Y.H."/>
            <person name="Rohde C."/>
            <person name="Rozas J."/>
            <person name="Rubenfield M.J."/>
            <person name="Ruiz A."/>
            <person name="Russo S."/>
            <person name="Salzberg S.L."/>
            <person name="Sanchez-Gracia A."/>
            <person name="Saranga D.J."/>
            <person name="Sato H."/>
            <person name="Schaeffer S.W."/>
            <person name="Schatz M.C."/>
            <person name="Schlenke T."/>
            <person name="Schwartz R."/>
            <person name="Segarra C."/>
            <person name="Singh R.S."/>
            <person name="Sirot L."/>
            <person name="Sirota M."/>
            <person name="Sisneros N.B."/>
            <person name="Smith C.D."/>
            <person name="Smith T.F."/>
            <person name="Spieth J."/>
            <person name="Stage D.E."/>
            <person name="Stark A."/>
            <person name="Stephan W."/>
            <person name="Strausberg R.L."/>
            <person name="Strempel S."/>
            <person name="Sturgill D."/>
            <person name="Sutton G."/>
            <person name="Sutton G.G."/>
            <person name="Tao W."/>
            <person name="Teichmann S."/>
            <person name="Tobari Y.N."/>
            <person name="Tomimura Y."/>
            <person name="Tsolas J.M."/>
            <person name="Valente V.L."/>
            <person name="Venter E."/>
            <person name="Venter J.C."/>
            <person name="Vicario S."/>
            <person name="Vieira F.G."/>
            <person name="Vilella A.J."/>
            <person name="Villasante A."/>
            <person name="Walenz B."/>
            <person name="Wang J."/>
            <person name="Wasserman M."/>
            <person name="Watts T."/>
            <person name="Wilson D."/>
            <person name="Wilson R.K."/>
            <person name="Wing R.A."/>
            <person name="Wolfner M.F."/>
            <person name="Wong A."/>
            <person name="Wong G.K."/>
            <person name="Wu C.I."/>
            <person name="Wu G."/>
            <person name="Yamamoto D."/>
            <person name="Yang H.P."/>
            <person name="Yang S.P."/>
            <person name="Yorke J.A."/>
            <person name="Yoshida K."/>
            <person name="Zdobnov E."/>
            <person name="Zhang P."/>
            <person name="Zhang Y."/>
            <person name="Zimin A.V."/>
            <person name="Baldwin J."/>
            <person name="Abdouelleil A."/>
            <person name="Abdulkadir J."/>
            <person name="Abebe A."/>
            <person name="Abera B."/>
            <person name="Abreu J."/>
            <person name="Acer S.C."/>
            <person name="Aftuck L."/>
            <person name="Alexander A."/>
            <person name="An P."/>
            <person name="Anderson E."/>
            <person name="Anderson S."/>
            <person name="Arachi H."/>
            <person name="Azer M."/>
            <person name="Bachantsang P."/>
            <person name="Barry A."/>
            <person name="Bayul T."/>
            <person name="Berlin A."/>
            <person name="Bessette D."/>
            <person name="Bloom T."/>
            <person name="Blye J."/>
            <person name="Boguslavskiy L."/>
            <person name="Bonnet C."/>
            <person name="Boukhgalter B."/>
            <person name="Bourzgui I."/>
            <person name="Brown A."/>
            <person name="Cahill P."/>
            <person name="Channer S."/>
            <person name="Cheshatsang Y."/>
            <person name="Chuda L."/>
            <person name="Citroen M."/>
            <person name="Collymore A."/>
            <person name="Cooke P."/>
            <person name="Costello M."/>
            <person name="D'Aco K."/>
            <person name="Daza R."/>
            <person name="De Haan G."/>
            <person name="DeGray S."/>
            <person name="DeMaso C."/>
            <person name="Dhargay N."/>
            <person name="Dooley K."/>
            <person name="Dooley E."/>
            <person name="Doricent M."/>
            <person name="Dorje P."/>
            <person name="Dorjee K."/>
            <person name="Dupes A."/>
            <person name="Elong R."/>
            <person name="Falk J."/>
            <person name="Farina A."/>
            <person name="Faro S."/>
            <person name="Ferguson D."/>
            <person name="Fisher S."/>
            <person name="Foley C.D."/>
            <person name="Franke A."/>
            <person name="Friedrich D."/>
            <person name="Gadbois L."/>
            <person name="Gearin G."/>
            <person name="Gearin C.R."/>
            <person name="Giannoukos G."/>
            <person name="Goode T."/>
            <person name="Graham J."/>
            <person name="Grandbois E."/>
            <person name="Grewal S."/>
            <person name="Gyaltsen K."/>
            <person name="Hafez N."/>
            <person name="Hagos B."/>
            <person name="Hall J."/>
            <person name="Henson C."/>
            <person name="Hollinger A."/>
            <person name="Honan T."/>
            <person name="Huard M.D."/>
            <person name="Hughes L."/>
            <person name="Hurhula B."/>
            <person name="Husby M.E."/>
            <person name="Kamat A."/>
            <person name="Kanga B."/>
            <person name="Kashin S."/>
            <person name="Khazanovich D."/>
            <person name="Kisner P."/>
            <person name="Lance K."/>
            <person name="Lara M."/>
            <person name="Lee W."/>
            <person name="Lennon N."/>
            <person name="Letendre F."/>
            <person name="LeVine R."/>
            <person name="Lipovsky A."/>
            <person name="Liu X."/>
            <person name="Liu J."/>
            <person name="Liu S."/>
            <person name="Lokyitsang T."/>
            <person name="Lokyitsang Y."/>
            <person name="Lubonja R."/>
            <person name="Lui A."/>
            <person name="MacDonald P."/>
            <person name="Magnisalis V."/>
            <person name="Maru K."/>
            <person name="Matthews C."/>
            <person name="McCusker W."/>
            <person name="McDonough S."/>
            <person name="Mehta T."/>
            <person name="Meldrim J."/>
            <person name="Meneus L."/>
            <person name="Mihai O."/>
            <person name="Mihalev A."/>
            <person name="Mihova T."/>
            <person name="Mittelman R."/>
            <person name="Mlenga V."/>
            <person name="Montmayeur A."/>
            <person name="Mulrain L."/>
            <person name="Navidi A."/>
            <person name="Naylor J."/>
            <person name="Negash T."/>
            <person name="Nguyen T."/>
            <person name="Nguyen N."/>
            <person name="Nicol R."/>
            <person name="Norbu C."/>
            <person name="Norbu N."/>
            <person name="Novod N."/>
            <person name="O'Neill B."/>
            <person name="Osman S."/>
            <person name="Markiewicz E."/>
            <person name="Oyono O.L."/>
            <person name="Patti C."/>
            <person name="Phunkhang P."/>
            <person name="Pierre F."/>
            <person name="Priest M."/>
            <person name="Raghuraman S."/>
            <person name="Rege F."/>
            <person name="Reyes R."/>
            <person name="Rise C."/>
            <person name="Rogov P."/>
            <person name="Ross K."/>
            <person name="Ryan E."/>
            <person name="Settipalli S."/>
            <person name="Shea T."/>
            <person name="Sherpa N."/>
            <person name="Shi L."/>
            <person name="Shih D."/>
            <person name="Sparrow T."/>
            <person name="Spaulding J."/>
            <person name="Stalker J."/>
            <person name="Stange-Thomann N."/>
            <person name="Stavropoulos S."/>
            <person name="Stone C."/>
            <person name="Strader C."/>
            <person name="Tesfaye S."/>
            <person name="Thomson T."/>
            <person name="Thoulutsang Y."/>
            <person name="Thoulutsang D."/>
            <person name="Topham K."/>
            <person name="Topping I."/>
            <person name="Tsamla T."/>
            <person name="Vassiliev H."/>
            <person name="Vo A."/>
            <person name="Wangchuk T."/>
            <person name="Wangdi T."/>
            <person name="Weiand M."/>
            <person name="Wilkinson J."/>
            <person name="Wilson A."/>
            <person name="Yadav S."/>
            <person name="Young G."/>
            <person name="Yu Q."/>
            <person name="Zembek L."/>
            <person name="Zhong D."/>
            <person name="Zimmer A."/>
            <person name="Zwirko Z."/>
            <person name="Jaffe D.B."/>
            <person name="Alvarez P."/>
            <person name="Brockman W."/>
            <person name="Butler J."/>
            <person name="Chin C."/>
            <person name="Gnerre S."/>
            <person name="Grabherr M."/>
            <person name="Kleber M."/>
            <person name="Mauceli E."/>
            <person name="MacCallum I."/>
        </authorList>
    </citation>
    <scope>NUCLEOTIDE SEQUENCE [LARGE SCALE GENOMIC DNA]</scope>
    <source>
        <strain evidence="3">white501</strain>
    </source>
</reference>
<name>B4NUN9_DROSI</name>
<gene>
    <name evidence="2" type="primary">Dsim\GD24861</name>
    <name evidence="2" type="ORF">Dsim_GD24861</name>
</gene>
<dbReference type="EMBL" id="CH984146">
    <property type="protein sequence ID" value="EDX16686.1"/>
    <property type="molecule type" value="Genomic_DNA"/>
</dbReference>
<dbReference type="GO" id="GO:0005634">
    <property type="term" value="C:nucleus"/>
    <property type="evidence" value="ECO:0007669"/>
    <property type="project" value="TreeGrafter"/>
</dbReference>
<dbReference type="Proteomes" id="UP000000304">
    <property type="component" value="Unassembled WGS sequence"/>
</dbReference>
<evidence type="ECO:0000256" key="1">
    <source>
        <dbReference type="SAM" id="MobiDB-lite"/>
    </source>
</evidence>
<dbReference type="AlphaFoldDB" id="B4NUN9"/>
<feature type="compositionally biased region" description="Low complexity" evidence="1">
    <location>
        <begin position="1"/>
        <end position="16"/>
    </location>
</feature>
<feature type="region of interest" description="Disordered" evidence="1">
    <location>
        <begin position="390"/>
        <end position="412"/>
    </location>
</feature>
<dbReference type="GO" id="GO:0006357">
    <property type="term" value="P:regulation of transcription by RNA polymerase II"/>
    <property type="evidence" value="ECO:0007669"/>
    <property type="project" value="TreeGrafter"/>
</dbReference>
<dbReference type="OrthoDB" id="10068428at2759"/>
<evidence type="ECO:0000313" key="3">
    <source>
        <dbReference type="Proteomes" id="UP000000304"/>
    </source>
</evidence>
<proteinExistence type="predicted"/>
<dbReference type="InterPro" id="IPR051232">
    <property type="entry name" value="ARID/SWI1_ChromRemod"/>
</dbReference>
<keyword evidence="3" id="KW-1185">Reference proteome</keyword>